<gene>
    <name evidence="1" type="ORF">J21TS3_31140</name>
</gene>
<sequence length="58" mass="6576">MRNEKKELSPRTDRPVEIAPSVKSSFLTPPCGYKLRSFSFQSFESIVQSRILMPSSAI</sequence>
<keyword evidence="2" id="KW-1185">Reference proteome</keyword>
<comment type="caution">
    <text evidence="1">The sequence shown here is derived from an EMBL/GenBank/DDBJ whole genome shotgun (WGS) entry which is preliminary data.</text>
</comment>
<evidence type="ECO:0000313" key="2">
    <source>
        <dbReference type="Proteomes" id="UP000680638"/>
    </source>
</evidence>
<reference evidence="1 2" key="1">
    <citation type="submission" date="2021-03" db="EMBL/GenBank/DDBJ databases">
        <title>Antimicrobial resistance genes in bacteria isolated from Japanese honey, and their potential for conferring macrolide and lincosamide resistance in the American foulbrood pathogen Paenibacillus larvae.</title>
        <authorList>
            <person name="Okamoto M."/>
            <person name="Kumagai M."/>
            <person name="Kanamori H."/>
            <person name="Takamatsu D."/>
        </authorList>
    </citation>
    <scope>NUCLEOTIDE SEQUENCE [LARGE SCALE GENOMIC DNA]</scope>
    <source>
        <strain evidence="1 2">J21TS3</strain>
    </source>
</reference>
<name>A0ABQ4LYT2_9BACL</name>
<evidence type="ECO:0000313" key="1">
    <source>
        <dbReference type="EMBL" id="GIO68293.1"/>
    </source>
</evidence>
<dbReference type="Proteomes" id="UP000680638">
    <property type="component" value="Unassembled WGS sequence"/>
</dbReference>
<accession>A0ABQ4LYT2</accession>
<dbReference type="RefSeq" id="WP_156124688.1">
    <property type="nucleotide sequence ID" value="NZ_BORW01000016.1"/>
</dbReference>
<proteinExistence type="predicted"/>
<organism evidence="1 2">
    <name type="scientific">Paenibacillus cookii</name>
    <dbReference type="NCBI Taxonomy" id="157839"/>
    <lineage>
        <taxon>Bacteria</taxon>
        <taxon>Bacillati</taxon>
        <taxon>Bacillota</taxon>
        <taxon>Bacilli</taxon>
        <taxon>Bacillales</taxon>
        <taxon>Paenibacillaceae</taxon>
        <taxon>Paenibacillus</taxon>
    </lineage>
</organism>
<protein>
    <submittedName>
        <fullName evidence="1">Uncharacterized protein</fullName>
    </submittedName>
</protein>
<dbReference type="EMBL" id="BORW01000016">
    <property type="protein sequence ID" value="GIO68293.1"/>
    <property type="molecule type" value="Genomic_DNA"/>
</dbReference>